<evidence type="ECO:0000259" key="1">
    <source>
        <dbReference type="Pfam" id="PF13568"/>
    </source>
</evidence>
<sequence length="245" mass="27947">MIKSAYLTFVFLVLSRFFVYAQDRVPSWGGGNDTRDLSFGFVFQNINSDFKIIKNPNWRAPFYDADLGRNATDSLRSMSSNSSPGFAVGFITRYNLTEHLELRTTPTLVFSDKSVQYNYATEAQNANRPVSTTSVDIPLDIKIKSDRLGDFRFYLIGGVKYSMAISKKPVVKDFAPVDRPLQIMRNFGSYEAGIGCDIYFEYFKFSPEIKISNSFADVLYHENTPYSNPISKLFLHAISFSIYFE</sequence>
<evidence type="ECO:0000313" key="2">
    <source>
        <dbReference type="EMBL" id="QQL48486.1"/>
    </source>
</evidence>
<dbReference type="Proteomes" id="UP000429232">
    <property type="component" value="Chromosome"/>
</dbReference>
<proteinExistence type="predicted"/>
<name>A0A6I4IP38_9SPHI</name>
<evidence type="ECO:0000313" key="3">
    <source>
        <dbReference type="Proteomes" id="UP000429232"/>
    </source>
</evidence>
<organism evidence="2 3">
    <name type="scientific">Mucilaginibacter ginkgonis</name>
    <dbReference type="NCBI Taxonomy" id="2682091"/>
    <lineage>
        <taxon>Bacteria</taxon>
        <taxon>Pseudomonadati</taxon>
        <taxon>Bacteroidota</taxon>
        <taxon>Sphingobacteriia</taxon>
        <taxon>Sphingobacteriales</taxon>
        <taxon>Sphingobacteriaceae</taxon>
        <taxon>Mucilaginibacter</taxon>
    </lineage>
</organism>
<dbReference type="AlphaFoldDB" id="A0A6I4IP38"/>
<accession>A0A6I4IP38</accession>
<keyword evidence="3" id="KW-1185">Reference proteome</keyword>
<dbReference type="EMBL" id="CP066775">
    <property type="protein sequence ID" value="QQL48486.1"/>
    <property type="molecule type" value="Genomic_DNA"/>
</dbReference>
<dbReference type="Pfam" id="PF13568">
    <property type="entry name" value="OMP_b-brl_2"/>
    <property type="match status" value="1"/>
</dbReference>
<feature type="domain" description="Outer membrane protein beta-barrel" evidence="1">
    <location>
        <begin position="78"/>
        <end position="218"/>
    </location>
</feature>
<protein>
    <submittedName>
        <fullName evidence="2">Outer membrane beta-barrel protein</fullName>
    </submittedName>
</protein>
<dbReference type="InterPro" id="IPR025665">
    <property type="entry name" value="Beta-barrel_OMP_2"/>
</dbReference>
<reference evidence="2 3" key="1">
    <citation type="submission" date="2020-12" db="EMBL/GenBank/DDBJ databases">
        <title>HMF7856_wgs.fasta genome submission.</title>
        <authorList>
            <person name="Kang H."/>
            <person name="Kim H."/>
            <person name="Joh K."/>
        </authorList>
    </citation>
    <scope>NUCLEOTIDE SEQUENCE [LARGE SCALE GENOMIC DNA]</scope>
    <source>
        <strain evidence="2 3">HMF7856</strain>
    </source>
</reference>
<dbReference type="RefSeq" id="WP_157526188.1">
    <property type="nucleotide sequence ID" value="NZ_CP066775.1"/>
</dbReference>
<dbReference type="KEGG" id="mgik:GO620_009810"/>
<gene>
    <name evidence="2" type="ORF">GO620_009810</name>
</gene>